<comment type="caution">
    <text evidence="5">The sequence shown here is derived from an EMBL/GenBank/DDBJ whole genome shotgun (WGS) entry which is preliminary data.</text>
</comment>
<keyword evidence="2" id="KW-0472">Membrane</keyword>
<evidence type="ECO:0000313" key="5">
    <source>
        <dbReference type="EMBL" id="RIH65664.1"/>
    </source>
</evidence>
<dbReference type="InterPro" id="IPR040495">
    <property type="entry name" value="HU-CCDC81_bac_1"/>
</dbReference>
<keyword evidence="2" id="KW-1133">Transmembrane helix</keyword>
<dbReference type="InterPro" id="IPR036680">
    <property type="entry name" value="SPOR-like_sf"/>
</dbReference>
<dbReference type="Pfam" id="PF18174">
    <property type="entry name" value="HU-CCDC81_bac_1"/>
    <property type="match status" value="1"/>
</dbReference>
<feature type="region of interest" description="Disordered" evidence="1">
    <location>
        <begin position="248"/>
        <end position="283"/>
    </location>
</feature>
<reference evidence="5 6" key="1">
    <citation type="journal article" date="2015" name="Int. J. Syst. Evol. Microbiol.">
        <title>Mariniphaga sediminis sp. nov., isolated from coastal sediment.</title>
        <authorList>
            <person name="Wang F.Q."/>
            <person name="Shen Q.Y."/>
            <person name="Chen G.J."/>
            <person name="Du Z.J."/>
        </authorList>
    </citation>
    <scope>NUCLEOTIDE SEQUENCE [LARGE SCALE GENOMIC DNA]</scope>
    <source>
        <strain evidence="5 6">SY21</strain>
    </source>
</reference>
<dbReference type="AlphaFoldDB" id="A0A399D1B2"/>
<feature type="domain" description="CCDC81-like prokaryotic HU" evidence="3">
    <location>
        <begin position="10"/>
        <end position="66"/>
    </location>
</feature>
<evidence type="ECO:0000259" key="4">
    <source>
        <dbReference type="Pfam" id="PF18175"/>
    </source>
</evidence>
<keyword evidence="6" id="KW-1185">Reference proteome</keyword>
<sequence length="394" mass="44044">MYGHKIINMNLGKYIQTLLLEHETVIVPGLGAFISKYKPAEPDEESGEMLPPSKEILFDPKIQNNDGLLTGQVAEQEEVSNYEALKRIKETCEDIIFRLDKGERVTLEGAGVLFYDESREIRFESSGEENLLLDAFGLEATSLTGEPENIQEKKAENGLETEAEEKEGTVPDELGAESVPEEETEPSPVYEPFFNEPYEPYKKKKRGWLWFLILLIPLIAAGIYFFMLKEEAEEQQPEVDITVEPAPAEAQKPEERNPEGQNHEGSGASALATDGLDTSGQGTANTVAAADDSVSVQSYDQVNIPKAGIDSSLMIKPDMSKFYLVGGSFKEPGNAEKYLQFLNREGYKPFHLGKHGSFYIVGIETFEKEREAFSAQIEFLEKYPESGVWIFNLD</sequence>
<feature type="region of interest" description="Disordered" evidence="1">
    <location>
        <begin position="144"/>
        <end position="191"/>
    </location>
</feature>
<evidence type="ECO:0000256" key="1">
    <source>
        <dbReference type="SAM" id="MobiDB-lite"/>
    </source>
</evidence>
<accession>A0A399D1B2</accession>
<evidence type="ECO:0000313" key="6">
    <source>
        <dbReference type="Proteomes" id="UP000266441"/>
    </source>
</evidence>
<proteinExistence type="predicted"/>
<feature type="domain" description="CCDC81-like prokaryotic HU" evidence="4">
    <location>
        <begin position="67"/>
        <end position="136"/>
    </location>
</feature>
<dbReference type="SUPFAM" id="SSF110997">
    <property type="entry name" value="Sporulation related repeat"/>
    <property type="match status" value="1"/>
</dbReference>
<name>A0A399D1B2_9BACT</name>
<dbReference type="Pfam" id="PF18175">
    <property type="entry name" value="HU-CCDC81_bac_2"/>
    <property type="match status" value="1"/>
</dbReference>
<gene>
    <name evidence="5" type="ORF">D1164_08375</name>
</gene>
<evidence type="ECO:0000259" key="3">
    <source>
        <dbReference type="Pfam" id="PF18174"/>
    </source>
</evidence>
<feature type="transmembrane region" description="Helical" evidence="2">
    <location>
        <begin position="208"/>
        <end position="227"/>
    </location>
</feature>
<feature type="compositionally biased region" description="Basic and acidic residues" evidence="1">
    <location>
        <begin position="251"/>
        <end position="262"/>
    </location>
</feature>
<evidence type="ECO:0008006" key="7">
    <source>
        <dbReference type="Google" id="ProtNLM"/>
    </source>
</evidence>
<evidence type="ECO:0000256" key="2">
    <source>
        <dbReference type="SAM" id="Phobius"/>
    </source>
</evidence>
<keyword evidence="2" id="KW-0812">Transmembrane</keyword>
<organism evidence="5 6">
    <name type="scientific">Mariniphaga sediminis</name>
    <dbReference type="NCBI Taxonomy" id="1628158"/>
    <lineage>
        <taxon>Bacteria</taxon>
        <taxon>Pseudomonadati</taxon>
        <taxon>Bacteroidota</taxon>
        <taxon>Bacteroidia</taxon>
        <taxon>Marinilabiliales</taxon>
        <taxon>Prolixibacteraceae</taxon>
        <taxon>Mariniphaga</taxon>
    </lineage>
</organism>
<dbReference type="InterPro" id="IPR041268">
    <property type="entry name" value="HU-CCDC81_bac_2"/>
</dbReference>
<protein>
    <recommendedName>
        <fullName evidence="7">SPOR domain-containing protein</fullName>
    </recommendedName>
</protein>
<dbReference type="GO" id="GO:0042834">
    <property type="term" value="F:peptidoglycan binding"/>
    <property type="evidence" value="ECO:0007669"/>
    <property type="project" value="InterPro"/>
</dbReference>
<dbReference type="Proteomes" id="UP000266441">
    <property type="component" value="Unassembled WGS sequence"/>
</dbReference>
<dbReference type="EMBL" id="QWET01000005">
    <property type="protein sequence ID" value="RIH65664.1"/>
    <property type="molecule type" value="Genomic_DNA"/>
</dbReference>